<dbReference type="Proteomes" id="UP000037460">
    <property type="component" value="Unassembled WGS sequence"/>
</dbReference>
<evidence type="ECO:0000256" key="1">
    <source>
        <dbReference type="ARBA" id="ARBA00022441"/>
    </source>
</evidence>
<dbReference type="CDD" id="cd18186">
    <property type="entry name" value="BTB_POZ_ZBTB_KLHL-like"/>
    <property type="match status" value="1"/>
</dbReference>
<dbReference type="PROSITE" id="PS50097">
    <property type="entry name" value="BTB"/>
    <property type="match status" value="1"/>
</dbReference>
<dbReference type="Gene3D" id="1.25.40.420">
    <property type="match status" value="1"/>
</dbReference>
<keyword evidence="2" id="KW-0677">Repeat</keyword>
<dbReference type="SUPFAM" id="SSF54695">
    <property type="entry name" value="POZ domain"/>
    <property type="match status" value="1"/>
</dbReference>
<evidence type="ECO:0000256" key="2">
    <source>
        <dbReference type="ARBA" id="ARBA00022737"/>
    </source>
</evidence>
<organism evidence="4 5">
    <name type="scientific">Chrysochromulina tobinii</name>
    <dbReference type="NCBI Taxonomy" id="1460289"/>
    <lineage>
        <taxon>Eukaryota</taxon>
        <taxon>Haptista</taxon>
        <taxon>Haptophyta</taxon>
        <taxon>Prymnesiophyceae</taxon>
        <taxon>Prymnesiales</taxon>
        <taxon>Chrysochromulinaceae</taxon>
        <taxon>Chrysochromulina</taxon>
    </lineage>
</organism>
<comment type="caution">
    <text evidence="4">The sequence shown here is derived from an EMBL/GenBank/DDBJ whole genome shotgun (WGS) entry which is preliminary data.</text>
</comment>
<keyword evidence="5" id="KW-1185">Reference proteome</keyword>
<dbReference type="CDD" id="cd18472">
    <property type="entry name" value="BACK_KLHL33"/>
    <property type="match status" value="1"/>
</dbReference>
<evidence type="ECO:0000259" key="3">
    <source>
        <dbReference type="PROSITE" id="PS50097"/>
    </source>
</evidence>
<dbReference type="SMART" id="SM00875">
    <property type="entry name" value="BACK"/>
    <property type="match status" value="1"/>
</dbReference>
<dbReference type="EMBL" id="JWZX01002832">
    <property type="protein sequence ID" value="KOO26587.1"/>
    <property type="molecule type" value="Genomic_DNA"/>
</dbReference>
<dbReference type="Gene3D" id="3.30.710.10">
    <property type="entry name" value="Potassium Channel Kv1.1, Chain A"/>
    <property type="match status" value="1"/>
</dbReference>
<sequence length="296" mass="33065">MKAAFASGMQESISARVTLRDMRAAVFEAVITFMYENATSVPEADIAEVLQAARLLQEQELTNATLNLLIARLSPASCIETWRMGDVLSLPSLAHRAKLFALKHLSEVSAQDSFATLPAAWLHELLRSDELAVAGEQVVYRALQQWYGLQQPSAVAMSDLDLLLRTVRWALLPQETVNEANGDAMVRASADGMAIVAVSFQDALFGRPPKLRKSAAQINQDAMDERLGRRVVHNARLPKSMADKVPADWTARQYWYEKKEKRVWVFAHPIHGEYRSIEMMTLKICTLESVALLDTL</sequence>
<gene>
    <name evidence="4" type="ORF">Ctob_011803</name>
</gene>
<dbReference type="PANTHER" id="PTHR24412:SF489">
    <property type="entry name" value="RING FINGER DOMAIN AND KELCH REPEAT-CONTAINING PROTEIN DDB_G0271372"/>
    <property type="match status" value="1"/>
</dbReference>
<dbReference type="PANTHER" id="PTHR24412">
    <property type="entry name" value="KELCH PROTEIN"/>
    <property type="match status" value="1"/>
</dbReference>
<dbReference type="InterPro" id="IPR011333">
    <property type="entry name" value="SKP1/BTB/POZ_sf"/>
</dbReference>
<keyword evidence="1" id="KW-0880">Kelch repeat</keyword>
<dbReference type="AlphaFoldDB" id="A0A0M0JJT5"/>
<evidence type="ECO:0000313" key="5">
    <source>
        <dbReference type="Proteomes" id="UP000037460"/>
    </source>
</evidence>
<dbReference type="Pfam" id="PF00651">
    <property type="entry name" value="BTB"/>
    <property type="match status" value="1"/>
</dbReference>
<dbReference type="InterPro" id="IPR000210">
    <property type="entry name" value="BTB/POZ_dom"/>
</dbReference>
<feature type="domain" description="BTB" evidence="3">
    <location>
        <begin position="1"/>
        <end position="43"/>
    </location>
</feature>
<dbReference type="Pfam" id="PF07707">
    <property type="entry name" value="BACK"/>
    <property type="match status" value="1"/>
</dbReference>
<reference evidence="5" key="1">
    <citation type="journal article" date="2015" name="PLoS Genet.">
        <title>Genome Sequence and Transcriptome Analyses of Chrysochromulina tobin: Metabolic Tools for Enhanced Algal Fitness in the Prominent Order Prymnesiales (Haptophyceae).</title>
        <authorList>
            <person name="Hovde B.T."/>
            <person name="Deodato C.R."/>
            <person name="Hunsperger H.M."/>
            <person name="Ryken S.A."/>
            <person name="Yost W."/>
            <person name="Jha R.K."/>
            <person name="Patterson J."/>
            <person name="Monnat R.J. Jr."/>
            <person name="Barlow S.B."/>
            <person name="Starkenburg S.R."/>
            <person name="Cattolico R.A."/>
        </authorList>
    </citation>
    <scope>NUCLEOTIDE SEQUENCE</scope>
    <source>
        <strain evidence="5">CCMP291</strain>
    </source>
</reference>
<protein>
    <submittedName>
        <fullName evidence="4">Btb poz domain protein</fullName>
    </submittedName>
</protein>
<dbReference type="OrthoDB" id="6359816at2759"/>
<evidence type="ECO:0000313" key="4">
    <source>
        <dbReference type="EMBL" id="KOO26587.1"/>
    </source>
</evidence>
<name>A0A0M0JJT5_9EUKA</name>
<accession>A0A0M0JJT5</accession>
<proteinExistence type="predicted"/>
<dbReference type="InterPro" id="IPR030609">
    <property type="entry name" value="KLHL33_BACK"/>
</dbReference>
<dbReference type="InterPro" id="IPR011705">
    <property type="entry name" value="BACK"/>
</dbReference>